<evidence type="ECO:0000256" key="1">
    <source>
        <dbReference type="SAM" id="MobiDB-lite"/>
    </source>
</evidence>
<dbReference type="Proteomes" id="UP001501822">
    <property type="component" value="Unassembled WGS sequence"/>
</dbReference>
<evidence type="ECO:0000313" key="4">
    <source>
        <dbReference type="Proteomes" id="UP001501822"/>
    </source>
</evidence>
<dbReference type="EMBL" id="BAAABM010000009">
    <property type="protein sequence ID" value="GAA0326862.1"/>
    <property type="molecule type" value="Genomic_DNA"/>
</dbReference>
<sequence length="323" mass="34977">MDDIREVSALLEEGDPSAAVMAMGRRRLHELIRQEPAGALRAVPSAVPGGRTRRGRRRLRWALPGLGLVAAGTAAAIALTSTSAPPDRSRPRPTQTSQRLSGREVLLAAASSAETEPATTGRYWHVRSVRMIFAGGPPVGNVIEIWAAKDGWWYEGDATLEGRGLGLMKHKNKDGRSFELIDHTLSFDELQRLPADPRRLTAWALSYAHKINPHWRKKDMEDSATSTLSALLYAVPVSPKVRAAAFRALARRPDVTSEGPVKDARGRIGQGVTIGGAFHLIIDPKTAFVLQETAGTVKGPKRASTLYYEVGWTNAAPHVPGPA</sequence>
<protein>
    <submittedName>
        <fullName evidence="3">CU044_5270 family protein</fullName>
    </submittedName>
</protein>
<dbReference type="RefSeq" id="WP_252800652.1">
    <property type="nucleotide sequence ID" value="NZ_BAAABM010000009.1"/>
</dbReference>
<evidence type="ECO:0000313" key="3">
    <source>
        <dbReference type="EMBL" id="GAA0326862.1"/>
    </source>
</evidence>
<dbReference type="NCBIfam" id="NF038083">
    <property type="entry name" value="CU044_5270_fam"/>
    <property type="match status" value="1"/>
</dbReference>
<name>A0ABN0W6M0_9ACTN</name>
<reference evidence="3 4" key="1">
    <citation type="journal article" date="2019" name="Int. J. Syst. Evol. Microbiol.">
        <title>The Global Catalogue of Microorganisms (GCM) 10K type strain sequencing project: providing services to taxonomists for standard genome sequencing and annotation.</title>
        <authorList>
            <consortium name="The Broad Institute Genomics Platform"/>
            <consortium name="The Broad Institute Genome Sequencing Center for Infectious Disease"/>
            <person name="Wu L."/>
            <person name="Ma J."/>
        </authorList>
    </citation>
    <scope>NUCLEOTIDE SEQUENCE [LARGE SCALE GENOMIC DNA]</scope>
    <source>
        <strain evidence="3 4">JCM 3146</strain>
    </source>
</reference>
<keyword evidence="2" id="KW-0812">Transmembrane</keyword>
<organism evidence="3 4">
    <name type="scientific">Actinoallomurus spadix</name>
    <dbReference type="NCBI Taxonomy" id="79912"/>
    <lineage>
        <taxon>Bacteria</taxon>
        <taxon>Bacillati</taxon>
        <taxon>Actinomycetota</taxon>
        <taxon>Actinomycetes</taxon>
        <taxon>Streptosporangiales</taxon>
        <taxon>Thermomonosporaceae</taxon>
        <taxon>Actinoallomurus</taxon>
    </lineage>
</organism>
<keyword evidence="2" id="KW-0472">Membrane</keyword>
<gene>
    <name evidence="3" type="ORF">GCM10010151_16050</name>
</gene>
<proteinExistence type="predicted"/>
<keyword evidence="2" id="KW-1133">Transmembrane helix</keyword>
<feature type="transmembrane region" description="Helical" evidence="2">
    <location>
        <begin position="61"/>
        <end position="80"/>
    </location>
</feature>
<dbReference type="InterPro" id="IPR047789">
    <property type="entry name" value="CU044_5270-like"/>
</dbReference>
<evidence type="ECO:0000256" key="2">
    <source>
        <dbReference type="SAM" id="Phobius"/>
    </source>
</evidence>
<feature type="region of interest" description="Disordered" evidence="1">
    <location>
        <begin position="80"/>
        <end position="102"/>
    </location>
</feature>
<comment type="caution">
    <text evidence="3">The sequence shown here is derived from an EMBL/GenBank/DDBJ whole genome shotgun (WGS) entry which is preliminary data.</text>
</comment>
<accession>A0ABN0W6M0</accession>
<keyword evidence="4" id="KW-1185">Reference proteome</keyword>